<dbReference type="RefSeq" id="XP_005405852.2">
    <property type="nucleotide sequence ID" value="XM_005405795.2"/>
</dbReference>
<keyword evidence="1" id="KW-0393">Immunoglobulin domain</keyword>
<feature type="transmembrane region" description="Helical" evidence="3">
    <location>
        <begin position="150"/>
        <end position="174"/>
    </location>
</feature>
<evidence type="ECO:0000256" key="3">
    <source>
        <dbReference type="SAM" id="Phobius"/>
    </source>
</evidence>
<evidence type="ECO:0000259" key="5">
    <source>
        <dbReference type="PROSITE" id="PS50835"/>
    </source>
</evidence>
<keyword evidence="3" id="KW-1133">Transmembrane helix</keyword>
<dbReference type="CTD" id="126259"/>
<dbReference type="PROSITE" id="PS50835">
    <property type="entry name" value="IG_LIKE"/>
    <property type="match status" value="1"/>
</dbReference>
<dbReference type="GO" id="GO:0042104">
    <property type="term" value="P:positive regulation of activated T cell proliferation"/>
    <property type="evidence" value="ECO:0007669"/>
    <property type="project" value="Ensembl"/>
</dbReference>
<gene>
    <name evidence="6" type="primary">TMIGD2</name>
</gene>
<protein>
    <submittedName>
        <fullName evidence="6">Transmembrane and immunoglobulin domain containing 2</fullName>
    </submittedName>
</protein>
<keyword evidence="7" id="KW-1185">Reference proteome</keyword>
<dbReference type="PANTHER" id="PTHR14334">
    <property type="entry name" value="B-CELL ANTIGEN RECEPTOR COMPLEX-ASSOCIATED PROTEIN"/>
    <property type="match status" value="1"/>
</dbReference>
<dbReference type="Pfam" id="PF07686">
    <property type="entry name" value="V-set"/>
    <property type="match status" value="1"/>
</dbReference>
<dbReference type="InterPro" id="IPR007110">
    <property type="entry name" value="Ig-like_dom"/>
</dbReference>
<dbReference type="InterPro" id="IPR013783">
    <property type="entry name" value="Ig-like_fold"/>
</dbReference>
<dbReference type="SUPFAM" id="SSF48726">
    <property type="entry name" value="Immunoglobulin"/>
    <property type="match status" value="1"/>
</dbReference>
<evidence type="ECO:0000313" key="6">
    <source>
        <dbReference type="Ensembl" id="ENSCLAP00000023975.1"/>
    </source>
</evidence>
<dbReference type="OrthoDB" id="10012075at2759"/>
<dbReference type="GO" id="GO:0045766">
    <property type="term" value="P:positive regulation of angiogenesis"/>
    <property type="evidence" value="ECO:0007669"/>
    <property type="project" value="Ensembl"/>
</dbReference>
<dbReference type="PANTHER" id="PTHR14334:SF3">
    <property type="entry name" value="TRANSMEMBRANE AND IMMUNOGLOBULIN DOMAIN CONTAINING 2"/>
    <property type="match status" value="1"/>
</dbReference>
<evidence type="ECO:0000256" key="2">
    <source>
        <dbReference type="SAM" id="MobiDB-lite"/>
    </source>
</evidence>
<reference evidence="6" key="1">
    <citation type="submission" date="2025-08" db="UniProtKB">
        <authorList>
            <consortium name="Ensembl"/>
        </authorList>
    </citation>
    <scope>IDENTIFICATION</scope>
</reference>
<dbReference type="Gene3D" id="2.60.40.10">
    <property type="entry name" value="Immunoglobulins"/>
    <property type="match status" value="1"/>
</dbReference>
<sequence length="267" mass="28953">MGSLSWARMLLVLLCALQEATSLIVQQWPVFLRVTQGSQATLGCRVTQAGAWERLRVQWAKDSAVMCQLLLTNGTHSPSGCGPRGQLLWPAPGDMRLQLDQLTLNDSGAYVCRATVEIPELEQAEGNQTQLLVSTDGSQQNQNGTPRVSGLLWVLLVAGGVATAAVAVLVAGVWGRCYCQRKDSENPFYSNVLYRPREVPKRSNAWPGQGKALDTPREDQKAQRVYCTSFPQPPTRLPQPATKPRLSPGPAHAISTVRVSPGPGTSK</sequence>
<feature type="domain" description="Ig-like" evidence="5">
    <location>
        <begin position="34"/>
        <end position="134"/>
    </location>
</feature>
<evidence type="ECO:0000256" key="4">
    <source>
        <dbReference type="SAM" id="SignalP"/>
    </source>
</evidence>
<name>A0A8C2W445_CHILA</name>
<feature type="chain" id="PRO_5034428005" evidence="4">
    <location>
        <begin position="23"/>
        <end position="267"/>
    </location>
</feature>
<dbReference type="InterPro" id="IPR013106">
    <property type="entry name" value="Ig_V-set"/>
</dbReference>
<evidence type="ECO:0000256" key="1">
    <source>
        <dbReference type="ARBA" id="ARBA00023319"/>
    </source>
</evidence>
<dbReference type="AlphaFoldDB" id="A0A8C2W445"/>
<dbReference type="GO" id="GO:0015026">
    <property type="term" value="F:coreceptor activity"/>
    <property type="evidence" value="ECO:0007669"/>
    <property type="project" value="Ensembl"/>
</dbReference>
<organism evidence="6 7">
    <name type="scientific">Chinchilla lanigera</name>
    <name type="common">Long-tailed chinchilla</name>
    <name type="synonym">Chinchilla villidera</name>
    <dbReference type="NCBI Taxonomy" id="34839"/>
    <lineage>
        <taxon>Eukaryota</taxon>
        <taxon>Metazoa</taxon>
        <taxon>Chordata</taxon>
        <taxon>Craniata</taxon>
        <taxon>Vertebrata</taxon>
        <taxon>Euteleostomi</taxon>
        <taxon>Mammalia</taxon>
        <taxon>Eutheria</taxon>
        <taxon>Euarchontoglires</taxon>
        <taxon>Glires</taxon>
        <taxon>Rodentia</taxon>
        <taxon>Hystricomorpha</taxon>
        <taxon>Chinchillidae</taxon>
        <taxon>Chinchilla</taxon>
    </lineage>
</organism>
<dbReference type="GO" id="GO:0031295">
    <property type="term" value="P:T cell costimulation"/>
    <property type="evidence" value="ECO:0007669"/>
    <property type="project" value="Ensembl"/>
</dbReference>
<dbReference type="GO" id="GO:0001819">
    <property type="term" value="P:positive regulation of cytokine production"/>
    <property type="evidence" value="ECO:0007669"/>
    <property type="project" value="Ensembl"/>
</dbReference>
<accession>A0A8C2W445</accession>
<dbReference type="InterPro" id="IPR003599">
    <property type="entry name" value="Ig_sub"/>
</dbReference>
<reference evidence="6" key="2">
    <citation type="submission" date="2025-09" db="UniProtKB">
        <authorList>
            <consortium name="Ensembl"/>
        </authorList>
    </citation>
    <scope>IDENTIFICATION</scope>
</reference>
<dbReference type="GeneID" id="102008430"/>
<feature type="region of interest" description="Disordered" evidence="2">
    <location>
        <begin position="199"/>
        <end position="267"/>
    </location>
</feature>
<evidence type="ECO:0000313" key="7">
    <source>
        <dbReference type="Proteomes" id="UP000694398"/>
    </source>
</evidence>
<keyword evidence="3" id="KW-0812">Transmembrane</keyword>
<dbReference type="SMART" id="SM00409">
    <property type="entry name" value="IG"/>
    <property type="match status" value="1"/>
</dbReference>
<dbReference type="GO" id="GO:0050853">
    <property type="term" value="P:B cell receptor signaling pathway"/>
    <property type="evidence" value="ECO:0007669"/>
    <property type="project" value="TreeGrafter"/>
</dbReference>
<proteinExistence type="predicted"/>
<dbReference type="OMA" id="SWQPPGN"/>
<dbReference type="InterPro" id="IPR036179">
    <property type="entry name" value="Ig-like_dom_sf"/>
</dbReference>
<feature type="signal peptide" evidence="4">
    <location>
        <begin position="1"/>
        <end position="22"/>
    </location>
</feature>
<dbReference type="GO" id="GO:0019815">
    <property type="term" value="C:B cell receptor complex"/>
    <property type="evidence" value="ECO:0007669"/>
    <property type="project" value="TreeGrafter"/>
</dbReference>
<dbReference type="GeneTree" id="ENSGT00390000007100"/>
<dbReference type="Ensembl" id="ENSCLAT00000024203.1">
    <property type="protein sequence ID" value="ENSCLAP00000023975.1"/>
    <property type="gene ID" value="ENSCLAG00000016455.1"/>
</dbReference>
<keyword evidence="4" id="KW-0732">Signal</keyword>
<dbReference type="GO" id="GO:0030183">
    <property type="term" value="P:B cell differentiation"/>
    <property type="evidence" value="ECO:0007669"/>
    <property type="project" value="TreeGrafter"/>
</dbReference>
<dbReference type="GO" id="GO:0009897">
    <property type="term" value="C:external side of plasma membrane"/>
    <property type="evidence" value="ECO:0007669"/>
    <property type="project" value="TreeGrafter"/>
</dbReference>
<dbReference type="Proteomes" id="UP000694398">
    <property type="component" value="Unassembled WGS sequence"/>
</dbReference>
<keyword evidence="3" id="KW-0472">Membrane</keyword>